<dbReference type="AlphaFoldDB" id="A0ABD2IT86"/>
<gene>
    <name evidence="2" type="ORF">niasHT_030535</name>
</gene>
<accession>A0ABD2IT86</accession>
<feature type="chain" id="PRO_5044834978" description="Protein kinase domain-containing protein" evidence="1">
    <location>
        <begin position="23"/>
        <end position="346"/>
    </location>
</feature>
<sequence length="346" mass="39031">MFFSLLFAFVSFLALLQCCCMAGQTLLGNAASSSSPSAITSVHKTAFGRHSSVPMPNNGIVPMRKLSSSKSLKASATLDNERKIAFLTKPIKKLTDEAQQNRAEKHQMDETDNYVPFPRYWHAILDHFNGKVPAKTIANILCRLITALKLCKGNHDYDVITSQIDFDGILTAEHFLALKKIGGPIFQETELHGNIIFILPYMSPAQVIHKSYNHSTEQDIVWSLGVMLFTMLTNRHPLQAMADPYFKLAQQNANDDNNRTVDIGTVLAESSEDMAPKWRHMITFYVQSEQELPFEYFKSSIGVGDDHDLLIPVVERCLQMQNEHRISLCRLRKTLEEIVEELENAA</sequence>
<dbReference type="Proteomes" id="UP001620626">
    <property type="component" value="Unassembled WGS sequence"/>
</dbReference>
<evidence type="ECO:0000256" key="1">
    <source>
        <dbReference type="SAM" id="SignalP"/>
    </source>
</evidence>
<name>A0ABD2IT86_9BILA</name>
<keyword evidence="1" id="KW-0732">Signal</keyword>
<keyword evidence="3" id="KW-1185">Reference proteome</keyword>
<dbReference type="SUPFAM" id="SSF56112">
    <property type="entry name" value="Protein kinase-like (PK-like)"/>
    <property type="match status" value="1"/>
</dbReference>
<evidence type="ECO:0000313" key="2">
    <source>
        <dbReference type="EMBL" id="KAL3082521.1"/>
    </source>
</evidence>
<evidence type="ECO:0008006" key="4">
    <source>
        <dbReference type="Google" id="ProtNLM"/>
    </source>
</evidence>
<dbReference type="Gene3D" id="1.10.510.10">
    <property type="entry name" value="Transferase(Phosphotransferase) domain 1"/>
    <property type="match status" value="1"/>
</dbReference>
<protein>
    <recommendedName>
        <fullName evidence="4">Protein kinase domain-containing protein</fullName>
    </recommendedName>
</protein>
<proteinExistence type="predicted"/>
<comment type="caution">
    <text evidence="2">The sequence shown here is derived from an EMBL/GenBank/DDBJ whole genome shotgun (WGS) entry which is preliminary data.</text>
</comment>
<feature type="signal peptide" evidence="1">
    <location>
        <begin position="1"/>
        <end position="22"/>
    </location>
</feature>
<evidence type="ECO:0000313" key="3">
    <source>
        <dbReference type="Proteomes" id="UP001620626"/>
    </source>
</evidence>
<dbReference type="InterPro" id="IPR011009">
    <property type="entry name" value="Kinase-like_dom_sf"/>
</dbReference>
<reference evidence="2 3" key="1">
    <citation type="submission" date="2024-10" db="EMBL/GenBank/DDBJ databases">
        <authorList>
            <person name="Kim D."/>
        </authorList>
    </citation>
    <scope>NUCLEOTIDE SEQUENCE [LARGE SCALE GENOMIC DNA]</scope>
    <source>
        <strain evidence="2">BH-2024</strain>
    </source>
</reference>
<organism evidence="2 3">
    <name type="scientific">Heterodera trifolii</name>
    <dbReference type="NCBI Taxonomy" id="157864"/>
    <lineage>
        <taxon>Eukaryota</taxon>
        <taxon>Metazoa</taxon>
        <taxon>Ecdysozoa</taxon>
        <taxon>Nematoda</taxon>
        <taxon>Chromadorea</taxon>
        <taxon>Rhabditida</taxon>
        <taxon>Tylenchina</taxon>
        <taxon>Tylenchomorpha</taxon>
        <taxon>Tylenchoidea</taxon>
        <taxon>Heteroderidae</taxon>
        <taxon>Heteroderinae</taxon>
        <taxon>Heterodera</taxon>
    </lineage>
</organism>
<dbReference type="EMBL" id="JBICBT010001106">
    <property type="protein sequence ID" value="KAL3082521.1"/>
    <property type="molecule type" value="Genomic_DNA"/>
</dbReference>